<dbReference type="EMBL" id="JBAKBA010000027">
    <property type="protein sequence ID" value="MEL0659866.1"/>
    <property type="molecule type" value="Genomic_DNA"/>
</dbReference>
<accession>A0ABU9HDC3</accession>
<proteinExistence type="predicted"/>
<evidence type="ECO:0000259" key="1">
    <source>
        <dbReference type="Pfam" id="PF07238"/>
    </source>
</evidence>
<reference evidence="2 3" key="1">
    <citation type="submission" date="2024-02" db="EMBL/GenBank/DDBJ databases">
        <title>Bacteria isolated from the canopy kelp, Nereocystis luetkeana.</title>
        <authorList>
            <person name="Pfister C.A."/>
            <person name="Younker I.T."/>
            <person name="Light S.H."/>
        </authorList>
    </citation>
    <scope>NUCLEOTIDE SEQUENCE [LARGE SCALE GENOMIC DNA]</scope>
    <source>
        <strain evidence="2 3">TI.2.07</strain>
    </source>
</reference>
<dbReference type="RefSeq" id="WP_341628381.1">
    <property type="nucleotide sequence ID" value="NZ_JBAKBA010000027.1"/>
</dbReference>
<protein>
    <submittedName>
        <fullName evidence="2">PilZ domain-containing protein</fullName>
    </submittedName>
</protein>
<evidence type="ECO:0000313" key="3">
    <source>
        <dbReference type="Proteomes" id="UP001366060"/>
    </source>
</evidence>
<keyword evidence="3" id="KW-1185">Reference proteome</keyword>
<gene>
    <name evidence="2" type="ORF">V6255_12035</name>
</gene>
<name>A0ABU9HDC3_9GAMM</name>
<organism evidence="2 3">
    <name type="scientific">Psychromonas arctica</name>
    <dbReference type="NCBI Taxonomy" id="168275"/>
    <lineage>
        <taxon>Bacteria</taxon>
        <taxon>Pseudomonadati</taxon>
        <taxon>Pseudomonadota</taxon>
        <taxon>Gammaproteobacteria</taxon>
        <taxon>Alteromonadales</taxon>
        <taxon>Psychromonadaceae</taxon>
        <taxon>Psychromonas</taxon>
    </lineage>
</organism>
<evidence type="ECO:0000313" key="2">
    <source>
        <dbReference type="EMBL" id="MEL0659866.1"/>
    </source>
</evidence>
<feature type="domain" description="PilZ" evidence="1">
    <location>
        <begin position="465"/>
        <end position="549"/>
    </location>
</feature>
<comment type="caution">
    <text evidence="2">The sequence shown here is derived from an EMBL/GenBank/DDBJ whole genome shotgun (WGS) entry which is preliminary data.</text>
</comment>
<dbReference type="Proteomes" id="UP001366060">
    <property type="component" value="Unassembled WGS sequence"/>
</dbReference>
<dbReference type="Pfam" id="PF07238">
    <property type="entry name" value="PilZ"/>
    <property type="match status" value="1"/>
</dbReference>
<sequence>MNVKDYQSQIETLIPFNNTADFNSMLDKVFFGESNSDKFLIKMEISRITKPCTRIIDLREKVIDITKQYTYFDQTHYLTVGADKALTSAIKLYGEYTIGAYEQVLEYVQTIKQQQSDQATKVAKTAINETLTENIQLNNHRKQAAARMFYVSKIEITFEDGVVHQATTSNISISGLKIKLLEKRSHLDGQLIKVSFTTLSKEYKDKAISDQKINYRLVKQQQEKTGFYLYLNLEDDKPLFVNFIRSFIRSNQHKYKLDVLYYFRLAREKCLKDSTFMAMNCLPIYLNADNNKPILFMLRNAVNKEILNDWRCKNSNQLPFLFSKERLANLLTFAKPKLITTVYSFTYISEGEEFLLSATEEELQQDNLKHLFVEYGRSKSNWRCYHLTLQNYQYQAIKSYELTDIRPQIFSEITHLATLTSIATKEIIKIDTRSEKGNPNLLNKYVHRQNEEGFTPVYDLFPEELRKEERYSYNSAISLKTNDASLTGKIIDFSSSGLKIQLDAAKLISRRSLIKIDFIDLQKISTQFELTNIEYRVISSSPNSVYHLQVASRESYMAMYQFFSVLVAKNPTHFKEIPLKSYKQPVTTRLHEVAEPALSQAFFYVSSQSGRPKISFSSIAEDAKTLKQIFSFGTNNENQNNHIALSNNKLLERLLIAPLRAACTQQEPLNFERTIYVNKIQDDNKKWSIESYLDEDFESQKSKRDFILKHKKLNQLQILHYRLTPIEAPSLKVISSELNVISCYAMHLSKRIEDEMLNINAIIEITDRTEQILGV</sequence>
<dbReference type="InterPro" id="IPR009875">
    <property type="entry name" value="PilZ_domain"/>
</dbReference>